<evidence type="ECO:0000259" key="10">
    <source>
        <dbReference type="Pfam" id="PF00365"/>
    </source>
</evidence>
<evidence type="ECO:0000313" key="12">
    <source>
        <dbReference type="Proteomes" id="UP001597520"/>
    </source>
</evidence>
<dbReference type="SUPFAM" id="SSF53784">
    <property type="entry name" value="Phosphofructokinase"/>
    <property type="match status" value="1"/>
</dbReference>
<reference evidence="12" key="1">
    <citation type="journal article" date="2019" name="Int. J. Syst. Evol. Microbiol.">
        <title>The Global Catalogue of Microorganisms (GCM) 10K type strain sequencing project: providing services to taxonomists for standard genome sequencing and annotation.</title>
        <authorList>
            <consortium name="The Broad Institute Genomics Platform"/>
            <consortium name="The Broad Institute Genome Sequencing Center for Infectious Disease"/>
            <person name="Wu L."/>
            <person name="Ma J."/>
        </authorList>
    </citation>
    <scope>NUCLEOTIDE SEQUENCE [LARGE SCALE GENOMIC DNA]</scope>
    <source>
        <strain evidence="12">KCTC 33792</strain>
    </source>
</reference>
<organism evidence="11 12">
    <name type="scientific">Salibacterium lacus</name>
    <dbReference type="NCBI Taxonomy" id="1898109"/>
    <lineage>
        <taxon>Bacteria</taxon>
        <taxon>Bacillati</taxon>
        <taxon>Bacillota</taxon>
        <taxon>Bacilli</taxon>
        <taxon>Bacillales</taxon>
        <taxon>Bacillaceae</taxon>
    </lineage>
</organism>
<evidence type="ECO:0000256" key="7">
    <source>
        <dbReference type="ARBA" id="ARBA00022842"/>
    </source>
</evidence>
<evidence type="ECO:0000256" key="6">
    <source>
        <dbReference type="ARBA" id="ARBA00022777"/>
    </source>
</evidence>
<comment type="caution">
    <text evidence="11">The sequence shown here is derived from an EMBL/GenBank/DDBJ whole genome shotgun (WGS) entry which is preliminary data.</text>
</comment>
<dbReference type="Proteomes" id="UP001597520">
    <property type="component" value="Unassembled WGS sequence"/>
</dbReference>
<dbReference type="InterPro" id="IPR000023">
    <property type="entry name" value="Phosphofructokinase_dom"/>
</dbReference>
<dbReference type="PANTHER" id="PTHR13697:SF52">
    <property type="entry name" value="ATP-DEPENDENT 6-PHOSPHOFRUCTOKINASE 3"/>
    <property type="match status" value="1"/>
</dbReference>
<dbReference type="PIRSF" id="PIRSF000532">
    <property type="entry name" value="ATP_PFK_prok"/>
    <property type="match status" value="1"/>
</dbReference>
<name>A0ABW5T5V1_9BACI</name>
<dbReference type="EC" id="2.7.1.-" evidence="11"/>
<evidence type="ECO:0000313" key="11">
    <source>
        <dbReference type="EMBL" id="MFD2706819.1"/>
    </source>
</evidence>
<comment type="pathway">
    <text evidence="2">Carbohydrate degradation; glycolysis; D-glyceraldehyde 3-phosphate and glycerone phosphate from D-glucose: step 3/4.</text>
</comment>
<dbReference type="EMBL" id="JBHUML010000005">
    <property type="protein sequence ID" value="MFD2706819.1"/>
    <property type="molecule type" value="Genomic_DNA"/>
</dbReference>
<comment type="cofactor">
    <cofactor evidence="1">
        <name>Mg(2+)</name>
        <dbReference type="ChEBI" id="CHEBI:18420"/>
    </cofactor>
</comment>
<dbReference type="InterPro" id="IPR022953">
    <property type="entry name" value="ATP_PFK"/>
</dbReference>
<evidence type="ECO:0000256" key="4">
    <source>
        <dbReference type="ARBA" id="ARBA00022679"/>
    </source>
</evidence>
<gene>
    <name evidence="11" type="ORF">ACFSUB_15255</name>
</gene>
<evidence type="ECO:0000256" key="8">
    <source>
        <dbReference type="ARBA" id="ARBA00023152"/>
    </source>
</evidence>
<feature type="domain" description="Phosphofructokinase" evidence="10">
    <location>
        <begin position="4"/>
        <end position="276"/>
    </location>
</feature>
<comment type="similarity">
    <text evidence="9">Belongs to the phosphofructokinase type A (PFKA) family.</text>
</comment>
<evidence type="ECO:0000256" key="5">
    <source>
        <dbReference type="ARBA" id="ARBA00022723"/>
    </source>
</evidence>
<dbReference type="Gene3D" id="3.40.50.450">
    <property type="match status" value="1"/>
</dbReference>
<keyword evidence="3" id="KW-0963">Cytoplasm</keyword>
<protein>
    <submittedName>
        <fullName evidence="11">6-phosphofructokinase</fullName>
        <ecNumber evidence="11">2.7.1.-</ecNumber>
    </submittedName>
</protein>
<dbReference type="RefSeq" id="WP_380714117.1">
    <property type="nucleotide sequence ID" value="NZ_JBHUML010000005.1"/>
</dbReference>
<keyword evidence="7" id="KW-0460">Magnesium</keyword>
<evidence type="ECO:0000256" key="2">
    <source>
        <dbReference type="ARBA" id="ARBA00004679"/>
    </source>
</evidence>
<proteinExistence type="inferred from homology"/>
<keyword evidence="5" id="KW-0479">Metal-binding</keyword>
<keyword evidence="6" id="KW-0418">Kinase</keyword>
<dbReference type="PANTHER" id="PTHR13697">
    <property type="entry name" value="PHOSPHOFRUCTOKINASE"/>
    <property type="match status" value="1"/>
</dbReference>
<evidence type="ECO:0000256" key="1">
    <source>
        <dbReference type="ARBA" id="ARBA00001946"/>
    </source>
</evidence>
<keyword evidence="12" id="KW-1185">Reference proteome</keyword>
<evidence type="ECO:0000256" key="9">
    <source>
        <dbReference type="ARBA" id="ARBA00038478"/>
    </source>
</evidence>
<sequence length="336" mass="36869">MLKAAVITSGGDASGVNAAIRMMISVDLDYIGYHGGFEGIVNETPFSFTKEDLISWYNSGDLFLRSGRTDLMKTETGPLQVKQALMEQQVDVLIVFGGDGSAKGALKLKESGVNVIHVPMTIDNDVEGTDYTIGHKTAVEYIQQQIIRLRQTGRNLGGRVFIMETFGGMSGQLTLASGIAGNADILLLPEYDFSINDIAARISQEKQAGRDSVIILCTESAFQPDEYKNGDQGVISKISEELEPLLGERIRQSIPGYTQRCGDPNMEDQLCAARLGDFVRKKLEEETYSFMAGWKDGSPCAVPLENVRKKEGLDEELAQAAKYQHLIPGERRDSDE</sequence>
<dbReference type="GO" id="GO:0016740">
    <property type="term" value="F:transferase activity"/>
    <property type="evidence" value="ECO:0007669"/>
    <property type="project" value="UniProtKB-KW"/>
</dbReference>
<dbReference type="Gene3D" id="3.40.50.460">
    <property type="entry name" value="Phosphofructokinase domain"/>
    <property type="match status" value="1"/>
</dbReference>
<accession>A0ABW5T5V1</accession>
<keyword evidence="4 11" id="KW-0808">Transferase</keyword>
<dbReference type="InterPro" id="IPR012003">
    <property type="entry name" value="ATP_PFK_prok-type"/>
</dbReference>
<dbReference type="InterPro" id="IPR035966">
    <property type="entry name" value="PKF_sf"/>
</dbReference>
<dbReference type="PRINTS" id="PR00476">
    <property type="entry name" value="PHFRCTKINASE"/>
</dbReference>
<dbReference type="Pfam" id="PF00365">
    <property type="entry name" value="PFK"/>
    <property type="match status" value="1"/>
</dbReference>
<evidence type="ECO:0000256" key="3">
    <source>
        <dbReference type="ARBA" id="ARBA00022490"/>
    </source>
</evidence>
<keyword evidence="8" id="KW-0324">Glycolysis</keyword>